<organism evidence="4 5">
    <name type="scientific">Streptomyces solicavernae</name>
    <dbReference type="NCBI Taxonomy" id="3043614"/>
    <lineage>
        <taxon>Bacteria</taxon>
        <taxon>Bacillati</taxon>
        <taxon>Actinomycetota</taxon>
        <taxon>Actinomycetes</taxon>
        <taxon>Kitasatosporales</taxon>
        <taxon>Streptomycetaceae</taxon>
        <taxon>Streptomyces</taxon>
    </lineage>
</organism>
<dbReference type="Proteomes" id="UP001224661">
    <property type="component" value="Unassembled WGS sequence"/>
</dbReference>
<dbReference type="RefSeq" id="WP_282514728.1">
    <property type="nucleotide sequence ID" value="NZ_JASCIR010000015.1"/>
</dbReference>
<feature type="domain" description="Response regulatory" evidence="3">
    <location>
        <begin position="44"/>
        <end position="168"/>
    </location>
</feature>
<dbReference type="SUPFAM" id="SSF52172">
    <property type="entry name" value="CheY-like"/>
    <property type="match status" value="1"/>
</dbReference>
<dbReference type="PANTHER" id="PTHR43156">
    <property type="entry name" value="STAGE II SPORULATION PROTEIN E-RELATED"/>
    <property type="match status" value="1"/>
</dbReference>
<dbReference type="EMBL" id="JASCIR010000015">
    <property type="protein sequence ID" value="MDI3388277.1"/>
    <property type="molecule type" value="Genomic_DNA"/>
</dbReference>
<protein>
    <submittedName>
        <fullName evidence="4">SpoIIE family protein phosphatase</fullName>
    </submittedName>
</protein>
<dbReference type="InterPro" id="IPR052016">
    <property type="entry name" value="Bact_Sigma-Reg"/>
</dbReference>
<dbReference type="Pfam" id="PF07228">
    <property type="entry name" value="SpoIIE"/>
    <property type="match status" value="1"/>
</dbReference>
<dbReference type="PANTHER" id="PTHR43156:SF2">
    <property type="entry name" value="STAGE II SPORULATION PROTEIN E"/>
    <property type="match status" value="1"/>
</dbReference>
<dbReference type="Pfam" id="PF00072">
    <property type="entry name" value="Response_reg"/>
    <property type="match status" value="1"/>
</dbReference>
<comment type="caution">
    <text evidence="4">The sequence shown here is derived from an EMBL/GenBank/DDBJ whole genome shotgun (WGS) entry which is preliminary data.</text>
</comment>
<feature type="modified residue" description="4-aspartylphosphate" evidence="2">
    <location>
        <position position="94"/>
    </location>
</feature>
<dbReference type="Gene3D" id="3.60.40.10">
    <property type="entry name" value="PPM-type phosphatase domain"/>
    <property type="match status" value="1"/>
</dbReference>
<dbReference type="InterPro" id="IPR011006">
    <property type="entry name" value="CheY-like_superfamily"/>
</dbReference>
<dbReference type="InterPro" id="IPR001932">
    <property type="entry name" value="PPM-type_phosphatase-like_dom"/>
</dbReference>
<evidence type="ECO:0000313" key="5">
    <source>
        <dbReference type="Proteomes" id="UP001224661"/>
    </source>
</evidence>
<sequence>MPVPIPRQRAVPAAEGGQAQAFPAQTGTETFPAQAGTETGSGLTLLVIEDDPAEALSVPELLDAAGKPIRIRTARNLTEAERLLTDDVHCILLDLALPAPSAPGAGHGEDELATLRHVLQLAPRHAVLALTATGDIGLAGEAVRVGAQDYLFREELDARLLSRAIRYAVERKRADIAQRQLTESRLRAQENARLERGLLPTPLLDGSQLRFAARYRPGRSRALLGGDFYDTVRTPDGTVHAMIGDVCGHGPDEAALGVELRIAWRALTFAGLSGDDLLSTLQRVLEHERPDEEIFATLCTVDISPDGRRAGLCLAGHPSPLIARPGRPAELLPYESGGPALGLLPRARWPRQQVELGGEWSLMLYTDGLIEGRIGQGNQRLGQDGMVEMVRRQVSDGLRGEDLLEAAVSEVRDLNGGELTDDVAVLLLDRDGR</sequence>
<name>A0ABT6RV14_9ACTN</name>
<dbReference type="InterPro" id="IPR036457">
    <property type="entry name" value="PPM-type-like_dom_sf"/>
</dbReference>
<evidence type="ECO:0000256" key="1">
    <source>
        <dbReference type="ARBA" id="ARBA00022801"/>
    </source>
</evidence>
<dbReference type="SMART" id="SM00448">
    <property type="entry name" value="REC"/>
    <property type="match status" value="1"/>
</dbReference>
<accession>A0ABT6RV14</accession>
<dbReference type="InterPro" id="IPR001789">
    <property type="entry name" value="Sig_transdc_resp-reg_receiver"/>
</dbReference>
<evidence type="ECO:0000259" key="3">
    <source>
        <dbReference type="PROSITE" id="PS50110"/>
    </source>
</evidence>
<evidence type="ECO:0000313" key="4">
    <source>
        <dbReference type="EMBL" id="MDI3388277.1"/>
    </source>
</evidence>
<keyword evidence="2" id="KW-0597">Phosphoprotein</keyword>
<dbReference type="PROSITE" id="PS50110">
    <property type="entry name" value="RESPONSE_REGULATORY"/>
    <property type="match status" value="1"/>
</dbReference>
<reference evidence="4 5" key="1">
    <citation type="submission" date="2023-05" db="EMBL/GenBank/DDBJ databases">
        <title>Draft genome sequence of Streptomyces sp. B-S-A8 isolated from a cave soil in Thailand.</title>
        <authorList>
            <person name="Chamroensaksri N."/>
            <person name="Muangham S."/>
        </authorList>
    </citation>
    <scope>NUCLEOTIDE SEQUENCE [LARGE SCALE GENOMIC DNA]</scope>
    <source>
        <strain evidence="4 5">B-S-A8</strain>
    </source>
</reference>
<keyword evidence="5" id="KW-1185">Reference proteome</keyword>
<gene>
    <name evidence="4" type="ORF">QIS99_19005</name>
</gene>
<dbReference type="SMART" id="SM00331">
    <property type="entry name" value="PP2C_SIG"/>
    <property type="match status" value="1"/>
</dbReference>
<dbReference type="CDD" id="cd00156">
    <property type="entry name" value="REC"/>
    <property type="match status" value="1"/>
</dbReference>
<keyword evidence="1" id="KW-0378">Hydrolase</keyword>
<proteinExistence type="predicted"/>
<dbReference type="Gene3D" id="3.40.50.2300">
    <property type="match status" value="1"/>
</dbReference>
<evidence type="ECO:0000256" key="2">
    <source>
        <dbReference type="PROSITE-ProRule" id="PRU00169"/>
    </source>
</evidence>